<keyword evidence="1" id="KW-1133">Transmembrane helix</keyword>
<feature type="transmembrane region" description="Helical" evidence="1">
    <location>
        <begin position="101"/>
        <end position="121"/>
    </location>
</feature>
<dbReference type="EMBL" id="AP028055">
    <property type="protein sequence ID" value="BEG98457.1"/>
    <property type="molecule type" value="Genomic_DNA"/>
</dbReference>
<protein>
    <recommendedName>
        <fullName evidence="4">ATP synthase subunit I</fullName>
    </recommendedName>
</protein>
<evidence type="ECO:0000313" key="3">
    <source>
        <dbReference type="Proteomes" id="UP001496674"/>
    </source>
</evidence>
<keyword evidence="1" id="KW-0812">Transmembrane</keyword>
<dbReference type="RefSeq" id="WP_353333408.1">
    <property type="nucleotide sequence ID" value="NZ_AP028055.1"/>
</dbReference>
<feature type="transmembrane region" description="Helical" evidence="1">
    <location>
        <begin position="69"/>
        <end position="95"/>
    </location>
</feature>
<feature type="transmembrane region" description="Helical" evidence="1">
    <location>
        <begin position="7"/>
        <end position="31"/>
    </location>
</feature>
<keyword evidence="1" id="KW-0472">Membrane</keyword>
<feature type="transmembrane region" description="Helical" evidence="1">
    <location>
        <begin position="37"/>
        <end position="57"/>
    </location>
</feature>
<evidence type="ECO:0008006" key="4">
    <source>
        <dbReference type="Google" id="ProtNLM"/>
    </source>
</evidence>
<keyword evidence="3" id="KW-1185">Reference proteome</keyword>
<evidence type="ECO:0000256" key="1">
    <source>
        <dbReference type="SAM" id="Phobius"/>
    </source>
</evidence>
<reference evidence="2 3" key="1">
    <citation type="submission" date="2023-04" db="EMBL/GenBank/DDBJ databases">
        <title>Draft genome sequence of acteroides sedimenti strain YN3PY1.</title>
        <authorList>
            <person name="Yoshida N."/>
        </authorList>
    </citation>
    <scope>NUCLEOTIDE SEQUENCE [LARGE SCALE GENOMIC DNA]</scope>
    <source>
        <strain evidence="2 3">YN3PY1</strain>
    </source>
</reference>
<dbReference type="Proteomes" id="UP001496674">
    <property type="component" value="Chromosome"/>
</dbReference>
<accession>A0ABM8I8R9</accession>
<gene>
    <name evidence="2" type="ORF">BSYN_07220</name>
</gene>
<sequence length="138" mass="16251">MKTLRKRFLVVLTTVMCTLGVIGGIIFYNIIPEELFIWYPSIPIFFYLMGFSFGEVLRRINKKSNNELLNIYLVLRIAKVFATVIFIGLYVLLINEKDKEFVLTIAFFYVAYSVLETKFYFDFEKSLKRKKANEKLSV</sequence>
<evidence type="ECO:0000313" key="2">
    <source>
        <dbReference type="EMBL" id="BEG98457.1"/>
    </source>
</evidence>
<proteinExistence type="predicted"/>
<organism evidence="2 3">
    <name type="scientific">Bacteroides sedimenti</name>
    <dbReference type="NCBI Taxonomy" id="2136147"/>
    <lineage>
        <taxon>Bacteria</taxon>
        <taxon>Pseudomonadati</taxon>
        <taxon>Bacteroidota</taxon>
        <taxon>Bacteroidia</taxon>
        <taxon>Bacteroidales</taxon>
        <taxon>Bacteroidaceae</taxon>
        <taxon>Bacteroides</taxon>
    </lineage>
</organism>
<name>A0ABM8I8R9_9BACE</name>